<evidence type="ECO:0000313" key="1">
    <source>
        <dbReference type="EMBL" id="KKN70799.1"/>
    </source>
</evidence>
<organism evidence="1">
    <name type="scientific">marine sediment metagenome</name>
    <dbReference type="NCBI Taxonomy" id="412755"/>
    <lineage>
        <taxon>unclassified sequences</taxon>
        <taxon>metagenomes</taxon>
        <taxon>ecological metagenomes</taxon>
    </lineage>
</organism>
<sequence>MRKIIATLGIAHSGTNLIKKIFLDLFHNQKTYRPYEYHYLGHNKVKDGKLWLDVNSLNRFKSNLLTAVFNYRNEFDRRLSIDVRRILGDGCKGWPPGATDIQVKDHKDKIVARVIELLTDTKEMLKTRNRCNDVLDAKKAIILKCKELGARPMCLAYEEYYENFDHIFDKLAELNVNISNRDRSLMKTKHSAESAFKKSRGEKDARTVHVKHNLLSNHVSSYRGEPYFWTKFMDFEEVFASLPAENQTYFLEIVKDHPHKNLTIKS</sequence>
<accession>A0A0F9SVG2</accession>
<gene>
    <name evidence="1" type="ORF">LCGC14_0426910</name>
</gene>
<name>A0A0F9SVG2_9ZZZZ</name>
<dbReference type="AlphaFoldDB" id="A0A0F9SVG2"/>
<dbReference type="EMBL" id="LAZR01000396">
    <property type="protein sequence ID" value="KKN70799.1"/>
    <property type="molecule type" value="Genomic_DNA"/>
</dbReference>
<comment type="caution">
    <text evidence="1">The sequence shown here is derived from an EMBL/GenBank/DDBJ whole genome shotgun (WGS) entry which is preliminary data.</text>
</comment>
<reference evidence="1" key="1">
    <citation type="journal article" date="2015" name="Nature">
        <title>Complex archaea that bridge the gap between prokaryotes and eukaryotes.</title>
        <authorList>
            <person name="Spang A."/>
            <person name="Saw J.H."/>
            <person name="Jorgensen S.L."/>
            <person name="Zaremba-Niedzwiedzka K."/>
            <person name="Martijn J."/>
            <person name="Lind A.E."/>
            <person name="van Eijk R."/>
            <person name="Schleper C."/>
            <person name="Guy L."/>
            <person name="Ettema T.J."/>
        </authorList>
    </citation>
    <scope>NUCLEOTIDE SEQUENCE</scope>
</reference>
<proteinExistence type="predicted"/>
<protein>
    <submittedName>
        <fullName evidence="1">Uncharacterized protein</fullName>
    </submittedName>
</protein>